<dbReference type="InterPro" id="IPR036465">
    <property type="entry name" value="vWFA_dom_sf"/>
</dbReference>
<feature type="compositionally biased region" description="Basic and acidic residues" evidence="1">
    <location>
        <begin position="99"/>
        <end position="117"/>
    </location>
</feature>
<proteinExistence type="predicted"/>
<dbReference type="SUPFAM" id="SSF53300">
    <property type="entry name" value="vWA-like"/>
    <property type="match status" value="1"/>
</dbReference>
<dbReference type="Proteomes" id="UP001432401">
    <property type="component" value="Unassembled WGS sequence"/>
</dbReference>
<evidence type="ECO:0000313" key="4">
    <source>
        <dbReference type="Proteomes" id="UP001432401"/>
    </source>
</evidence>
<accession>A0ABV1ZUW3</accession>
<feature type="domain" description="VWFA" evidence="2">
    <location>
        <begin position="204"/>
        <end position="386"/>
    </location>
</feature>
<dbReference type="RefSeq" id="WP_352984005.1">
    <property type="nucleotide sequence ID" value="NZ_JBEQNA010000009.1"/>
</dbReference>
<feature type="compositionally biased region" description="Low complexity" evidence="1">
    <location>
        <begin position="61"/>
        <end position="76"/>
    </location>
</feature>
<feature type="region of interest" description="Disordered" evidence="1">
    <location>
        <begin position="1"/>
        <end position="117"/>
    </location>
</feature>
<feature type="region of interest" description="Disordered" evidence="1">
    <location>
        <begin position="134"/>
        <end position="159"/>
    </location>
</feature>
<dbReference type="SMART" id="SM00327">
    <property type="entry name" value="VWA"/>
    <property type="match status" value="1"/>
</dbReference>
<reference evidence="3 4" key="1">
    <citation type="submission" date="2024-06" db="EMBL/GenBank/DDBJ databases">
        <authorList>
            <person name="Bataeva Y.V."/>
            <person name="Grigorian L.N."/>
            <person name="Solomentsev V.I."/>
        </authorList>
    </citation>
    <scope>NUCLEOTIDE SEQUENCE [LARGE SCALE GENOMIC DNA]</scope>
    <source>
        <strain evidence="4">SCPM-O-B-12605 (RCAM04882)</strain>
    </source>
</reference>
<keyword evidence="4" id="KW-1185">Reference proteome</keyword>
<dbReference type="EMBL" id="JBEQNB010000007">
    <property type="protein sequence ID" value="MES0834890.1"/>
    <property type="molecule type" value="Genomic_DNA"/>
</dbReference>
<dbReference type="InterPro" id="IPR002035">
    <property type="entry name" value="VWF_A"/>
</dbReference>
<evidence type="ECO:0000313" key="3">
    <source>
        <dbReference type="EMBL" id="MES0834890.1"/>
    </source>
</evidence>
<gene>
    <name evidence="3" type="ORF">ABUK86_14005</name>
</gene>
<dbReference type="Gene3D" id="3.40.50.410">
    <property type="entry name" value="von Willebrand factor, type A domain"/>
    <property type="match status" value="1"/>
</dbReference>
<evidence type="ECO:0000256" key="1">
    <source>
        <dbReference type="SAM" id="MobiDB-lite"/>
    </source>
</evidence>
<organism evidence="3 4">
    <name type="scientific">Nocardiopsis tropica</name>
    <dbReference type="NCBI Taxonomy" id="109330"/>
    <lineage>
        <taxon>Bacteria</taxon>
        <taxon>Bacillati</taxon>
        <taxon>Actinomycetota</taxon>
        <taxon>Actinomycetes</taxon>
        <taxon>Streptosporangiales</taxon>
        <taxon>Nocardiopsidaceae</taxon>
        <taxon>Nocardiopsis</taxon>
    </lineage>
</organism>
<name>A0ABV1ZUW3_9ACTN</name>
<sequence length="390" mass="41437">MRFRYREYDGGPDPLDGPEEEPRPPEGTAAPHERPVGGADPAAGPEPLESPALEGVRISYGEDGPAAPDGTAAVAAGGWGDGSSRPQVPGDPAAPGDGAGRDRSRPEPPDWGPREIRRLGELALRDIEAAGRRRGVRGGGLRGGAGPGGEATGGHLPRDEAGDLALDAVATAREAVLRRARPGERSAVLRPQDVRVVETEPAEAAAVALLVDLSHSMTTRGLHGAATGTALALDALVRVRRPRDRLRLVGFGDRAREMTPAELAAHDWSRVPGTNLHHALRLARGHLRRHRDLRPQVMVVTDGEPTAHLGEDGGARFSWPPDPRTGELTLAELDAALREGAEVAFFVLADDPRLRAFLERVERRRGVRVVRADAGGLGPLVVDRYLGRRG</sequence>
<feature type="compositionally biased region" description="Gly residues" evidence="1">
    <location>
        <begin position="137"/>
        <end position="152"/>
    </location>
</feature>
<dbReference type="Pfam" id="PF13519">
    <property type="entry name" value="VWA_2"/>
    <property type="match status" value="1"/>
</dbReference>
<evidence type="ECO:0000259" key="2">
    <source>
        <dbReference type="SMART" id="SM00327"/>
    </source>
</evidence>
<comment type="caution">
    <text evidence="3">The sequence shown here is derived from an EMBL/GenBank/DDBJ whole genome shotgun (WGS) entry which is preliminary data.</text>
</comment>
<protein>
    <submittedName>
        <fullName evidence="3">VWA domain-containing protein</fullName>
    </submittedName>
</protein>